<dbReference type="InterPro" id="IPR050309">
    <property type="entry name" value="Type-B_Carboxylest/Lipase"/>
</dbReference>
<dbReference type="EMBL" id="ON929209">
    <property type="protein sequence ID" value="UXP71991.1"/>
    <property type="molecule type" value="mRNA"/>
</dbReference>
<dbReference type="Gene3D" id="3.40.50.1820">
    <property type="entry name" value="alpha/beta hydrolase"/>
    <property type="match status" value="1"/>
</dbReference>
<evidence type="ECO:0000313" key="3">
    <source>
        <dbReference type="EMBL" id="UXP71991.1"/>
    </source>
</evidence>
<dbReference type="Pfam" id="PF00135">
    <property type="entry name" value="COesterase"/>
    <property type="match status" value="1"/>
</dbReference>
<dbReference type="SUPFAM" id="SSF53474">
    <property type="entry name" value="alpha/beta-Hydrolases"/>
    <property type="match status" value="1"/>
</dbReference>
<accession>A0A977T785</accession>
<name>A0A977T785_MANSE</name>
<organism evidence="3">
    <name type="scientific">Manduca sexta</name>
    <name type="common">Tobacco hawkmoth</name>
    <name type="synonym">Tobacco hornworm</name>
    <dbReference type="NCBI Taxonomy" id="7130"/>
    <lineage>
        <taxon>Eukaryota</taxon>
        <taxon>Metazoa</taxon>
        <taxon>Ecdysozoa</taxon>
        <taxon>Arthropoda</taxon>
        <taxon>Hexapoda</taxon>
        <taxon>Insecta</taxon>
        <taxon>Pterygota</taxon>
        <taxon>Neoptera</taxon>
        <taxon>Endopterygota</taxon>
        <taxon>Lepidoptera</taxon>
        <taxon>Glossata</taxon>
        <taxon>Ditrysia</taxon>
        <taxon>Bombycoidea</taxon>
        <taxon>Sphingidae</taxon>
        <taxon>Sphinginae</taxon>
        <taxon>Sphingini</taxon>
        <taxon>Manduca</taxon>
    </lineage>
</organism>
<dbReference type="InterPro" id="IPR002018">
    <property type="entry name" value="CarbesteraseB"/>
</dbReference>
<dbReference type="InterPro" id="IPR029058">
    <property type="entry name" value="AB_hydrolase_fold"/>
</dbReference>
<keyword evidence="1" id="KW-0325">Glycoprotein</keyword>
<evidence type="ECO:0000256" key="1">
    <source>
        <dbReference type="ARBA" id="ARBA00023180"/>
    </source>
</evidence>
<sequence length="546" mass="62703">MYRFIYISSVFVSISCEFYSLHTNGTTVIGRIMYTVFENRPYVAFWKLPYAEAPVDGLRFKPPKPKPWPEKSICNYSIPYEETCSTATNENCLFLSIYKPLSTKINFAVMVWIHEHSNLHGPDFLIDEGVIVIAVSFRIGIFGFLNTGDEFARGNMGAKDMLAALRWIRDNISYFSGDVNKVTVIGSGRAASSVASFLLSPAAEDLYTRLIVQSDASLSPALYKNYNFEISNKLYWNLNGPFNKFNRTELYEILRNSSARRLSSVSTNLFDSSEVRDDQRLITAFGPTVESSSKGAFMNKLPLDVNKRKLCNNNAGVLIGYTSLESLHKLSGFVHNRKLLTYLNYNFQYLLPFEGRKDIYGSRRYREIRRKIMDFYFVNGTIGERSLRRYAKYVSDQVIYPILRQAILQAEASCNKIYLYRFSRRGLLNAVWHSSLRNLNLTGATAGDEICYQFRCKTLGDVYKNDNGANDKLFVKKVARLLANFAKFGDPTPRSDQLLRIKWEPLVGDTCIRAMNFGKKIKMVDVPERKRMEFWDALKREYFDGN</sequence>
<dbReference type="AlphaFoldDB" id="A0A977T785"/>
<feature type="domain" description="Carboxylesterase type B" evidence="2">
    <location>
        <begin position="21"/>
        <end position="535"/>
    </location>
</feature>
<dbReference type="PROSITE" id="PS51257">
    <property type="entry name" value="PROKAR_LIPOPROTEIN"/>
    <property type="match status" value="1"/>
</dbReference>
<protein>
    <submittedName>
        <fullName evidence="3">Esterase</fullName>
    </submittedName>
</protein>
<evidence type="ECO:0000259" key="2">
    <source>
        <dbReference type="Pfam" id="PF00135"/>
    </source>
</evidence>
<dbReference type="PANTHER" id="PTHR11559">
    <property type="entry name" value="CARBOXYLESTERASE"/>
    <property type="match status" value="1"/>
</dbReference>
<proteinExistence type="evidence at transcript level"/>
<reference evidence="3" key="1">
    <citation type="journal article" date="2022" name="Insect Sci.">
        <title>Genome-wide identification, classification, and expression profiling of serine esterases and other esterase-related proteins in the tobacco hornworm, Manduca sexta.</title>
        <authorList>
            <person name="Miao Z."/>
            <person name="Xiong C."/>
            <person name="Cao X."/>
            <person name="Shan T."/>
            <person name="Jin Q."/>
            <person name="Jiang H."/>
        </authorList>
    </citation>
    <scope>NUCLEOTIDE SEQUENCE</scope>
    <source>
        <strain evidence="3">AEH34</strain>
    </source>
</reference>